<feature type="domain" description="Glycosyltransferase 2-like" evidence="18">
    <location>
        <begin position="7"/>
        <end position="110"/>
    </location>
</feature>
<dbReference type="EMBL" id="CAJNJA010068030">
    <property type="protein sequence ID" value="CAE7893695.1"/>
    <property type="molecule type" value="Genomic_DNA"/>
</dbReference>
<dbReference type="GO" id="GO:0005886">
    <property type="term" value="C:plasma membrane"/>
    <property type="evidence" value="ECO:0007669"/>
    <property type="project" value="UniProtKB-SubCell"/>
</dbReference>
<feature type="transmembrane region" description="Helical" evidence="17">
    <location>
        <begin position="1321"/>
        <end position="1341"/>
    </location>
</feature>
<dbReference type="EC" id="2.7.10.2" evidence="4"/>
<comment type="subcellular location">
    <subcellularLocation>
        <location evidence="1">Cell inner membrane</location>
        <topology evidence="1">Multi-pass membrane protein</topology>
    </subcellularLocation>
</comment>
<keyword evidence="6" id="KW-0997">Cell inner membrane</keyword>
<evidence type="ECO:0000256" key="16">
    <source>
        <dbReference type="SAM" id="Coils"/>
    </source>
</evidence>
<evidence type="ECO:0000256" key="14">
    <source>
        <dbReference type="ARBA" id="ARBA00023137"/>
    </source>
</evidence>
<evidence type="ECO:0000256" key="8">
    <source>
        <dbReference type="ARBA" id="ARBA00022692"/>
    </source>
</evidence>
<keyword evidence="16" id="KW-0175">Coiled coil</keyword>
<dbReference type="InterPro" id="IPR027417">
    <property type="entry name" value="P-loop_NTPase"/>
</dbReference>
<dbReference type="CDD" id="cd05387">
    <property type="entry name" value="BY-kinase"/>
    <property type="match status" value="1"/>
</dbReference>
<keyword evidence="9" id="KW-0547">Nucleotide-binding</keyword>
<feature type="domain" description="Polysaccharide pyruvyl transferase" evidence="20">
    <location>
        <begin position="3053"/>
        <end position="3266"/>
    </location>
</feature>
<dbReference type="Proteomes" id="UP000601435">
    <property type="component" value="Unassembled WGS sequence"/>
</dbReference>
<dbReference type="InterPro" id="IPR007345">
    <property type="entry name" value="Polysacch_pyruvyl_Trfase"/>
</dbReference>
<feature type="domain" description="AAA" evidence="22">
    <location>
        <begin position="2067"/>
        <end position="2193"/>
    </location>
</feature>
<protein>
    <recommendedName>
        <fullName evidence="4">non-specific protein-tyrosine kinase</fullName>
        <ecNumber evidence="4">2.7.10.2</ecNumber>
    </recommendedName>
</protein>
<feature type="coiled-coil region" evidence="16">
    <location>
        <begin position="1821"/>
        <end position="1848"/>
    </location>
</feature>
<dbReference type="SUPFAM" id="SSF53448">
    <property type="entry name" value="Nucleotide-diphospho-sugar transferases"/>
    <property type="match status" value="2"/>
</dbReference>
<feature type="transmembrane region" description="Helical" evidence="17">
    <location>
        <begin position="1163"/>
        <end position="1184"/>
    </location>
</feature>
<feature type="transmembrane region" description="Helical" evidence="17">
    <location>
        <begin position="1242"/>
        <end position="1264"/>
    </location>
</feature>
<feature type="transmembrane region" description="Helical" evidence="17">
    <location>
        <begin position="1348"/>
        <end position="1367"/>
    </location>
</feature>
<dbReference type="Gene3D" id="3.90.550.10">
    <property type="entry name" value="Spore Coat Polysaccharide Biosynthesis Protein SpsA, Chain A"/>
    <property type="match status" value="2"/>
</dbReference>
<dbReference type="Gene3D" id="3.40.50.300">
    <property type="entry name" value="P-loop containing nucleotide triphosphate hydrolases"/>
    <property type="match status" value="1"/>
</dbReference>
<name>A0A813B6Q5_9DINO</name>
<dbReference type="InterPro" id="IPR025669">
    <property type="entry name" value="AAA_dom"/>
</dbReference>
<evidence type="ECO:0000256" key="7">
    <source>
        <dbReference type="ARBA" id="ARBA00022679"/>
    </source>
</evidence>
<evidence type="ECO:0000256" key="12">
    <source>
        <dbReference type="ARBA" id="ARBA00022989"/>
    </source>
</evidence>
<keyword evidence="5" id="KW-1003">Cell membrane</keyword>
<feature type="transmembrane region" description="Helical" evidence="17">
    <location>
        <begin position="1527"/>
        <end position="1545"/>
    </location>
</feature>
<dbReference type="InterPro" id="IPR050445">
    <property type="entry name" value="Bact_polysacc_biosynth/exp"/>
</dbReference>
<evidence type="ECO:0000259" key="21">
    <source>
        <dbReference type="Pfam" id="PF13439"/>
    </source>
</evidence>
<comment type="similarity">
    <text evidence="3">Belongs to the etk/wzc family.</text>
</comment>
<gene>
    <name evidence="23" type="primary">wcaL</name>
    <name evidence="23" type="ORF">SNEC2469_LOCUS29828</name>
</gene>
<comment type="catalytic activity">
    <reaction evidence="15">
        <text>L-tyrosyl-[protein] + ATP = O-phospho-L-tyrosyl-[protein] + ADP + H(+)</text>
        <dbReference type="Rhea" id="RHEA:10596"/>
        <dbReference type="Rhea" id="RHEA-COMP:10136"/>
        <dbReference type="Rhea" id="RHEA-COMP:20101"/>
        <dbReference type="ChEBI" id="CHEBI:15378"/>
        <dbReference type="ChEBI" id="CHEBI:30616"/>
        <dbReference type="ChEBI" id="CHEBI:46858"/>
        <dbReference type="ChEBI" id="CHEBI:61978"/>
        <dbReference type="ChEBI" id="CHEBI:456216"/>
        <dbReference type="EC" id="2.7.10.2"/>
    </reaction>
</comment>
<dbReference type="GO" id="GO:0004713">
    <property type="term" value="F:protein tyrosine kinase activity"/>
    <property type="evidence" value="ECO:0007669"/>
    <property type="project" value="TreeGrafter"/>
</dbReference>
<feature type="transmembrane region" description="Helical" evidence="17">
    <location>
        <begin position="1276"/>
        <end position="1301"/>
    </location>
</feature>
<evidence type="ECO:0000259" key="18">
    <source>
        <dbReference type="Pfam" id="PF00535"/>
    </source>
</evidence>
<feature type="domain" description="Glycosyltransferase subfamily 4-like N-terminal" evidence="21">
    <location>
        <begin position="361"/>
        <end position="482"/>
    </location>
</feature>
<evidence type="ECO:0000256" key="3">
    <source>
        <dbReference type="ARBA" id="ARBA00008883"/>
    </source>
</evidence>
<dbReference type="PANTHER" id="PTHR32309:SF13">
    <property type="entry name" value="FERRIC ENTEROBACTIN TRANSPORT PROTEIN FEPE"/>
    <property type="match status" value="1"/>
</dbReference>
<dbReference type="InterPro" id="IPR028098">
    <property type="entry name" value="Glyco_trans_4-like_N"/>
</dbReference>
<feature type="transmembrane region" description="Helical" evidence="17">
    <location>
        <begin position="1401"/>
        <end position="1418"/>
    </location>
</feature>
<evidence type="ECO:0000259" key="22">
    <source>
        <dbReference type="Pfam" id="PF13614"/>
    </source>
</evidence>
<dbReference type="Pfam" id="PF13692">
    <property type="entry name" value="Glyco_trans_1_4"/>
    <property type="match status" value="3"/>
</dbReference>
<dbReference type="InterPro" id="IPR005702">
    <property type="entry name" value="Wzc-like_C"/>
</dbReference>
<evidence type="ECO:0000256" key="17">
    <source>
        <dbReference type="SAM" id="Phobius"/>
    </source>
</evidence>
<feature type="transmembrane region" description="Helical" evidence="17">
    <location>
        <begin position="1500"/>
        <end position="1520"/>
    </location>
</feature>
<accession>A0A813B6Q5</accession>
<keyword evidence="13 17" id="KW-0472">Membrane</keyword>
<evidence type="ECO:0000256" key="4">
    <source>
        <dbReference type="ARBA" id="ARBA00011903"/>
    </source>
</evidence>
<organism evidence="23 24">
    <name type="scientific">Symbiodinium necroappetens</name>
    <dbReference type="NCBI Taxonomy" id="1628268"/>
    <lineage>
        <taxon>Eukaryota</taxon>
        <taxon>Sar</taxon>
        <taxon>Alveolata</taxon>
        <taxon>Dinophyceae</taxon>
        <taxon>Suessiales</taxon>
        <taxon>Symbiodiniaceae</taxon>
        <taxon>Symbiodinium</taxon>
    </lineage>
</organism>
<dbReference type="Pfam" id="PF13439">
    <property type="entry name" value="Glyco_transf_4"/>
    <property type="match status" value="2"/>
</dbReference>
<dbReference type="InterPro" id="IPR029044">
    <property type="entry name" value="Nucleotide-diphossugar_trans"/>
</dbReference>
<sequence>MHRPSVSVVIPTRDRPDCLAEAIASVLRQSHPVFEIIVVDDASRDAAATQSAIGTDPRVRLIRNERSLGGGGTRNLGIVEARGELVAFLDDDDLWHPEKLERQVAALDAAEDRRRTLVYCALEVRGKDGEVRLPARGIAADEDVGDYLWRRGGWIQTSSLLLARELADDVKFRPDLAAHQDWDFVIRLAAAGVAFAFLPEALVVYRDDHAGVRISRRPDPQKSLEWLESVRPIISAAAYRAFRARRAPLLARDRPLSGLAAIGAAVRQGELDPLRAARLLAAFAVAFVAPVAYRALPQMRVRGTQRRALSSPATSRRRFHCGHSMIAGMIAAQHSLCRQTYCHVFMRVLLISNLFPPEVLGGAEIMVEALAEELLELDCDVTVAALAADGAWRLERPNGLSVEFVSGHPLGNDLLSEKRVRWRRAAWYLLGEVNLQARQRLGRLMDEFRPDVVHTSNLTGFGPQAMAAAAARGLPLVHTVQDYGLVCLRGTMFKQGRPCAGQCGDCRVGTTLRRVGSQTVHSVVGLSQAVLDRHMEHGYFQASEEQQIVRTWHLNGEPEHPPLPSESGTDERPVPVTFGYIGRLHQTKGIDRLIEAMRRLDGSPARLLIGGTGNADLEAELKRQADGLPIEFLGWVDAKSFFPKIDALVVPSIWHEPLGMVVREAHWWGRPALAARRGGLSEIVHHGTDGLLFDPDDAEDFAKALADFAGDGELRRRLTGGARTTAPAAATGDAARAAVGSDGALAMRVAIVAGDFPALSETFILNHVLALLRAGVDVRVIAHRPRPDSLTHPEVSEYRLQERTSYLARPEGYAARLFGLPRRLSRSSSLRRVRHWPSACNPIKLGRAALGLDLLYSVTGDLPADPRFDVIHAHFGDGGVRAAYLRERGFLQGPLVTTLHGADDTYGPRPLRYLAKQGDLHLAISGFWAEELTRLGFPEARVRVHHVGIDCSRYAFAPRLADAADPLSLVTVCRLAPRKGVQDALAALAEVRRQRPALAFTFTVIGAGPMETELRNLAGQLGLEREVRFLGAVDQSRVADELSKAEVFLHPSYTTRTGEREGIPVSMMEAMARGLVVVSTLHAGIPELVEQGRSGWLVPERDVPALAAAVLRVASSREMIAAWGAAGRQRVETAFNRKDLDRQLLDLYRQLSDGWSPVEGARAMLLILLAAATGVALTMPGISLLHAGGIGIQPLLPLLAAVIAAGLIARGGIPIGALGWLMTMGTALALSALVSVDPGASLLYFVFQLMTAALAALGFGYLLAERSLRVAFLNGYIFGALLSAAASVLQFVTSSFLGFAFRLANNQNFELLAPWGRGMAFTAEASLLATVMMPALLAVYLERQRQDSVILPVFRTLPALLLLLAGYVASKSSTIVFLLPALLLAETLMQRDLFGAIRKYARHFVFFILLAAAFYPLYQSRLAATDAQFSSAGRLEKIMAGLSIAGEHPVFGAGPGMVSDPVFFDPYVNHIVDWSWKDFDVPDKGIDSAVVRTLAESGSFGLLATYYPVLLLFLAAAAMARRPDVRPFLPIAVCLLFSQALVSGYRDLTIFYLGSVMTDAVATRLPGPINDTPPAVGLGDLFGMIRRHWLPAGAIVAVVFALGGLATFAMIPKYEAQALVMVRGERIESLQVQIDQLRGEPGFPTVLSEAEILSSPGLLDSVVERLNLTAEPEFNPRLEDDFELPPVRAAFADGRERLEALLGLTPEAPVRNPELERRIVLARLQGAVSVEPRGRSYVVEVGAVSRSAASAARLANGVSEAYVAAERAERMERLAALDSWLEERLQQLRREVVARAEAVEVFRQTENLFEGQSGSLQLEELSALSSRLVEAQADTARAQAQLSEVRRAAESGSASEALSLAVDAPLIQRLRAEEIEMASLLARVSSTRGPQHPEVVSINRELVELRGRIGGEVEKIVTLAESRLANARAREQSIAASRQALKDEIDGNRDSYVRLTELERDAESARAALDSFQTQANQLVGAGEIEQPTAMMISPATSPLSPAQPNRKALFALSLAAGLMLAGLYVILREVTEQRVKSGAELRRLSGAMRRLYASIRHGDNSSNLRCIMVCSGESGEGKTITSISLAQEAAAIGRRTLLIDLDLHKRDASRAFPAGEPEGSADPDLAAVMELPERLDELLWRGAAGRLRVLRPRADLVDPLAYLEHPRLDVLLREARRRFDLVIIDTPPLLTLPDSSFLLRRVDACLLLVRWNRTKRSALRQSLDLLAAFEAPLLGCVFTQVNLKRYGAYQPAEDAAYHRPAAVYVAAERKRLVVVMSGFLDWLGARASSGKVVYAHVAPRRRERQERLDVDLYEAPVDPSWRRLGAMAVDGLLRGRTPLQIAAVGAAGAGDTLARLVGKLSPDLVIADTLRVGPVLDRLPLGGARKVVYLDDLYSRRYARLIETMDRHPDAELNSLGTFARFLPGWMARIARVRGLQRALLQREMRLMEQAEDAAPGRFDRCLLINEQEAGVLRARTGAQNIFSVPPYVRVRETTVTARPVDPPRFLFLGNLSYPANAYGLSRLLSETVPPLFAALPGARLDIVGGGASPALRAQVASLGERVRLHGFVDDLDGVLAEATALVAPVVYGTGVKIKVIDALARGLPIVSTPTGVEGIEVEDGREGFVREDLADFVEPLRRLTDPDLNRVRMTASSKTPDKARASGEILVSIVVCTRDRADDLVRCLAAIRALNCPPMVQVDVVVVDNGSRDRTPEVVASAAEGSPIPIRRVYLAEPGLARARNAGIQASLGDYVLFTDDDCLVATDWLESAVRVMEADPSVGLAGGQVRLHNPCDLPETIKPSPHLEMPRGPADLHALLLGCNMIIRRSVLDSIGLFDDRFGAGSRFKSSEDTDMVYRVYRSGFAVIYDPRFLVSHNHGRRSLPEIRRLHRGYRIGRGAFYAKHLLHGRLDVLSILLRQLVPHRRSAYPLPSWPRYLRAVVGQFVRAPWLLAGATATQEATNVVPLAQLRGTATMSQSVQLQERLRELRAKLMALGKLLPSSRPIVYLDYPLHLNVGDLCLQLGAEQLFSDLGLRVIGRASMFNGAAWLQRRLDPSVTIVLHAGGNLGDLWPGHQDFREAVVAAFPGNRIVILPQSLHFADRQGFEACMTRWARHPDLHLVLRDRRSYERVSEHLGERAYLAPDLAHGLYERPPFHKGMAKPGQGRLRLVRQDVEALVLPDHAASPDQHFDWAQIYTSADRRAYALLRRLHGFDNRLSMSLPVYGPWRRLAERAVARGADHLCRFAEVDSDRLHGMLMSLLLHRRVRWRESRTGKTGAYVSTWLSDLPGLTLSQSGTAA</sequence>
<dbReference type="PANTHER" id="PTHR32309">
    <property type="entry name" value="TYROSINE-PROTEIN KINASE"/>
    <property type="match status" value="1"/>
</dbReference>
<evidence type="ECO:0000256" key="1">
    <source>
        <dbReference type="ARBA" id="ARBA00004429"/>
    </source>
</evidence>
<comment type="similarity">
    <text evidence="2">Belongs to the CpsD/CapB family.</text>
</comment>
<evidence type="ECO:0000256" key="15">
    <source>
        <dbReference type="ARBA" id="ARBA00051245"/>
    </source>
</evidence>
<evidence type="ECO:0000256" key="2">
    <source>
        <dbReference type="ARBA" id="ARBA00007316"/>
    </source>
</evidence>
<evidence type="ECO:0000259" key="19">
    <source>
        <dbReference type="Pfam" id="PF02706"/>
    </source>
</evidence>
<feature type="domain" description="Polysaccharide chain length determinant N-terminal" evidence="19">
    <location>
        <begin position="1578"/>
        <end position="1665"/>
    </location>
</feature>
<feature type="domain" description="Glycosyltransferase 2-like" evidence="18">
    <location>
        <begin position="2670"/>
        <end position="2834"/>
    </location>
</feature>
<evidence type="ECO:0000313" key="24">
    <source>
        <dbReference type="Proteomes" id="UP000601435"/>
    </source>
</evidence>
<dbReference type="CDD" id="cd03801">
    <property type="entry name" value="GT4_PimA-like"/>
    <property type="match status" value="1"/>
</dbReference>
<dbReference type="SUPFAM" id="SSF52540">
    <property type="entry name" value="P-loop containing nucleoside triphosphate hydrolases"/>
    <property type="match status" value="1"/>
</dbReference>
<comment type="caution">
    <text evidence="23">The sequence shown here is derived from an EMBL/GenBank/DDBJ whole genome shotgun (WGS) entry which is preliminary data.</text>
</comment>
<dbReference type="Pfam" id="PF13614">
    <property type="entry name" value="AAA_31"/>
    <property type="match status" value="1"/>
</dbReference>
<keyword evidence="7" id="KW-0808">Transferase</keyword>
<dbReference type="Pfam" id="PF00535">
    <property type="entry name" value="Glycos_transf_2"/>
    <property type="match status" value="2"/>
</dbReference>
<keyword evidence="10" id="KW-0418">Kinase</keyword>
<dbReference type="InterPro" id="IPR003856">
    <property type="entry name" value="LPS_length_determ_N"/>
</dbReference>
<proteinExistence type="inferred from homology"/>
<evidence type="ECO:0000313" key="23">
    <source>
        <dbReference type="EMBL" id="CAE7893695.1"/>
    </source>
</evidence>
<feature type="domain" description="Glycosyltransferase subfamily 4-like N-terminal" evidence="21">
    <location>
        <begin position="761"/>
        <end position="953"/>
    </location>
</feature>
<keyword evidence="11" id="KW-0067">ATP-binding</keyword>
<keyword evidence="12 17" id="KW-1133">Transmembrane helix</keyword>
<keyword evidence="8 17" id="KW-0812">Transmembrane</keyword>
<keyword evidence="24" id="KW-1185">Reference proteome</keyword>
<evidence type="ECO:0000256" key="11">
    <source>
        <dbReference type="ARBA" id="ARBA00022840"/>
    </source>
</evidence>
<dbReference type="SUPFAM" id="SSF53756">
    <property type="entry name" value="UDP-Glycosyltransferase/glycogen phosphorylase"/>
    <property type="match status" value="3"/>
</dbReference>
<evidence type="ECO:0000256" key="5">
    <source>
        <dbReference type="ARBA" id="ARBA00022475"/>
    </source>
</evidence>
<keyword evidence="14" id="KW-0829">Tyrosine-protein kinase</keyword>
<evidence type="ECO:0000256" key="10">
    <source>
        <dbReference type="ARBA" id="ARBA00022777"/>
    </source>
</evidence>
<dbReference type="CDD" id="cd00761">
    <property type="entry name" value="Glyco_tranf_GTA_type"/>
    <property type="match status" value="2"/>
</dbReference>
<evidence type="ECO:0000256" key="13">
    <source>
        <dbReference type="ARBA" id="ARBA00023136"/>
    </source>
</evidence>
<feature type="transmembrane region" description="Helical" evidence="17">
    <location>
        <begin position="1589"/>
        <end position="1611"/>
    </location>
</feature>
<evidence type="ECO:0000259" key="20">
    <source>
        <dbReference type="Pfam" id="PF04230"/>
    </source>
</evidence>
<dbReference type="InterPro" id="IPR001173">
    <property type="entry name" value="Glyco_trans_2-like"/>
</dbReference>
<dbReference type="OrthoDB" id="414175at2759"/>
<dbReference type="Pfam" id="PF02706">
    <property type="entry name" value="Wzz"/>
    <property type="match status" value="1"/>
</dbReference>
<evidence type="ECO:0000256" key="6">
    <source>
        <dbReference type="ARBA" id="ARBA00022519"/>
    </source>
</evidence>
<reference evidence="23" key="1">
    <citation type="submission" date="2021-02" db="EMBL/GenBank/DDBJ databases">
        <authorList>
            <person name="Dougan E. K."/>
            <person name="Rhodes N."/>
            <person name="Thang M."/>
            <person name="Chan C."/>
        </authorList>
    </citation>
    <scope>NUCLEOTIDE SEQUENCE</scope>
</reference>
<dbReference type="Pfam" id="PF04230">
    <property type="entry name" value="PS_pyruv_trans"/>
    <property type="match status" value="1"/>
</dbReference>
<dbReference type="Gene3D" id="3.40.50.2000">
    <property type="entry name" value="Glycogen Phosphorylase B"/>
    <property type="match status" value="5"/>
</dbReference>
<evidence type="ECO:0000256" key="9">
    <source>
        <dbReference type="ARBA" id="ARBA00022741"/>
    </source>
</evidence>